<comment type="caution">
    <text evidence="4">The sequence shown here is derived from an EMBL/GenBank/DDBJ whole genome shotgun (WGS) entry which is preliminary data.</text>
</comment>
<evidence type="ECO:0000313" key="4">
    <source>
        <dbReference type="EMBL" id="CAG2247750.1"/>
    </source>
</evidence>
<dbReference type="SUPFAM" id="SSF52058">
    <property type="entry name" value="L domain-like"/>
    <property type="match status" value="2"/>
</dbReference>
<dbReference type="InterPro" id="IPR003591">
    <property type="entry name" value="Leu-rich_rpt_typical-subtyp"/>
</dbReference>
<proteinExistence type="predicted"/>
<dbReference type="Proteomes" id="UP000683360">
    <property type="component" value="Unassembled WGS sequence"/>
</dbReference>
<dbReference type="InterPro" id="IPR001611">
    <property type="entry name" value="Leu-rich_rpt"/>
</dbReference>
<keyword evidence="3" id="KW-0472">Membrane</keyword>
<dbReference type="InterPro" id="IPR032675">
    <property type="entry name" value="LRR_dom_sf"/>
</dbReference>
<evidence type="ECO:0000256" key="2">
    <source>
        <dbReference type="ARBA" id="ARBA00022737"/>
    </source>
</evidence>
<dbReference type="OrthoDB" id="2013775at2759"/>
<evidence type="ECO:0008006" key="6">
    <source>
        <dbReference type="Google" id="ProtNLM"/>
    </source>
</evidence>
<keyword evidence="3" id="KW-0812">Transmembrane</keyword>
<dbReference type="Gene3D" id="3.80.10.10">
    <property type="entry name" value="Ribonuclease Inhibitor"/>
    <property type="match status" value="3"/>
</dbReference>
<gene>
    <name evidence="4" type="ORF">MEDL_59666</name>
</gene>
<name>A0A8S3UQM6_MYTED</name>
<keyword evidence="3" id="KW-1133">Transmembrane helix</keyword>
<dbReference type="EMBL" id="CAJPWZ010002914">
    <property type="protein sequence ID" value="CAG2247750.1"/>
    <property type="molecule type" value="Genomic_DNA"/>
</dbReference>
<keyword evidence="5" id="KW-1185">Reference proteome</keyword>
<evidence type="ECO:0000313" key="5">
    <source>
        <dbReference type="Proteomes" id="UP000683360"/>
    </source>
</evidence>
<keyword evidence="1" id="KW-0433">Leucine-rich repeat</keyword>
<dbReference type="PROSITE" id="PS51450">
    <property type="entry name" value="LRR"/>
    <property type="match status" value="1"/>
</dbReference>
<dbReference type="Pfam" id="PF00560">
    <property type="entry name" value="LRR_1"/>
    <property type="match status" value="1"/>
</dbReference>
<dbReference type="PANTHER" id="PTHR24366:SF96">
    <property type="entry name" value="LEUCINE RICH REPEAT CONTAINING 53"/>
    <property type="match status" value="1"/>
</dbReference>
<dbReference type="SMART" id="SM00369">
    <property type="entry name" value="LRR_TYP"/>
    <property type="match status" value="11"/>
</dbReference>
<dbReference type="PANTHER" id="PTHR24366">
    <property type="entry name" value="IG(IMMUNOGLOBULIN) AND LRR(LEUCINE RICH REPEAT) DOMAINS"/>
    <property type="match status" value="1"/>
</dbReference>
<organism evidence="4 5">
    <name type="scientific">Mytilus edulis</name>
    <name type="common">Blue mussel</name>
    <dbReference type="NCBI Taxonomy" id="6550"/>
    <lineage>
        <taxon>Eukaryota</taxon>
        <taxon>Metazoa</taxon>
        <taxon>Spiralia</taxon>
        <taxon>Lophotrochozoa</taxon>
        <taxon>Mollusca</taxon>
        <taxon>Bivalvia</taxon>
        <taxon>Autobranchia</taxon>
        <taxon>Pteriomorphia</taxon>
        <taxon>Mytilida</taxon>
        <taxon>Mytiloidea</taxon>
        <taxon>Mytilidae</taxon>
        <taxon>Mytilinae</taxon>
        <taxon>Mytilus</taxon>
    </lineage>
</organism>
<protein>
    <recommendedName>
        <fullName evidence="6">Insulin-like growth factor-binding protein complex acid labile subunit</fullName>
    </recommendedName>
</protein>
<evidence type="ECO:0000256" key="3">
    <source>
        <dbReference type="SAM" id="Phobius"/>
    </source>
</evidence>
<reference evidence="4" key="1">
    <citation type="submission" date="2021-03" db="EMBL/GenBank/DDBJ databases">
        <authorList>
            <person name="Bekaert M."/>
        </authorList>
    </citation>
    <scope>NUCLEOTIDE SEQUENCE</scope>
</reference>
<feature type="transmembrane region" description="Helical" evidence="3">
    <location>
        <begin position="20"/>
        <end position="41"/>
    </location>
</feature>
<keyword evidence="2" id="KW-0677">Repeat</keyword>
<dbReference type="AlphaFoldDB" id="A0A8S3UQM6"/>
<sequence length="559" mass="63427">MADNQHERSSATNKEIREFVVFTMDVFEVLTFFVFFCVVLSEFQCPKQLQTTGCTCKQLIWWNNENKTIVNCSMANLQTVPDFKVLNTYEISHLILSHNNISEITSGDFTDLMIKEMDISANPIVSFETVSSILPRHLNTLIAKKSKISLDADLAFFRGLENLTELILDSNVLENNNQTLPGNIFKDLNLKSLRKLSLQSCEIGGIHSKAFTGLRQLEELDLSYNYLEEVPEAIQSLYHLKKLILLGNNVMHLKDNTFHGLQYLHDLNLNVNEISKIDVHAFSGLEHSLKDIRLHYNNLNTIPYEALRKLKNLSFLVLSRNNITLIPKDAFVGVTNLRILELDSNTLTYYDEMFNGLENSLETLTLRETGLRVLPVRSLLFLKRLTDLDVSHNRIISLSYGDIGKLKLKTVDISHNHLTIIQPDTFIGISRTIGLDLDNNKLTNLSFVLHVTPCAFSYIDVSGNDVICDCDTEKIINSGIVLGVGPTGNCKIEDDPSNHKYKLGTTALSRELEDRCNRTERVFDCQTMELQASTASLITKSLNFVFTCTLLCYFVSMYR</sequence>
<accession>A0A8S3UQM6</accession>
<evidence type="ECO:0000256" key="1">
    <source>
        <dbReference type="ARBA" id="ARBA00022614"/>
    </source>
</evidence>
<dbReference type="Pfam" id="PF13855">
    <property type="entry name" value="LRR_8"/>
    <property type="match status" value="2"/>
</dbReference>